<keyword evidence="12 22" id="KW-0418">Kinase</keyword>
<comment type="catalytic activity">
    <reaction evidence="1">
        <text>ATP + protein L-histidine = ADP + protein N-phospho-L-histidine.</text>
        <dbReference type="EC" id="2.7.13.3"/>
    </reaction>
</comment>
<dbReference type="PRINTS" id="PR00344">
    <property type="entry name" value="BCTRLSENSOR"/>
</dbReference>
<keyword evidence="8" id="KW-0597">Phosphoprotein</keyword>
<dbReference type="Gene3D" id="1.20.5.1930">
    <property type="match status" value="1"/>
</dbReference>
<dbReference type="EMBL" id="LT899436">
    <property type="protein sequence ID" value="SNR17262.1"/>
    <property type="molecule type" value="Genomic_DNA"/>
</dbReference>
<keyword evidence="23" id="KW-1185">Reference proteome</keyword>
<evidence type="ECO:0000256" key="2">
    <source>
        <dbReference type="ARBA" id="ARBA00001966"/>
    </source>
</evidence>
<organism evidence="22 23">
    <name type="scientific">Tenacibaculum jejuense</name>
    <dbReference type="NCBI Taxonomy" id="584609"/>
    <lineage>
        <taxon>Bacteria</taxon>
        <taxon>Pseudomonadati</taxon>
        <taxon>Bacteroidota</taxon>
        <taxon>Flavobacteriia</taxon>
        <taxon>Flavobacteriales</taxon>
        <taxon>Flavobacteriaceae</taxon>
        <taxon>Tenacibaculum</taxon>
    </lineage>
</organism>
<evidence type="ECO:0000259" key="21">
    <source>
        <dbReference type="PROSITE" id="PS50109"/>
    </source>
</evidence>
<keyword evidence="15" id="KW-0902">Two-component regulatory system</keyword>
<keyword evidence="14" id="KW-0408">Iron</keyword>
<dbReference type="InterPro" id="IPR011990">
    <property type="entry name" value="TPR-like_helical_dom_sf"/>
</dbReference>
<keyword evidence="11" id="KW-0547">Nucleotide-binding</keyword>
<dbReference type="PROSITE" id="PS50005">
    <property type="entry name" value="TPR"/>
    <property type="match status" value="2"/>
</dbReference>
<dbReference type="InterPro" id="IPR004358">
    <property type="entry name" value="Sig_transdc_His_kin-like_C"/>
</dbReference>
<evidence type="ECO:0000256" key="5">
    <source>
        <dbReference type="ARBA" id="ARBA00017322"/>
    </source>
</evidence>
<evidence type="ECO:0000256" key="19">
    <source>
        <dbReference type="PROSITE-ProRule" id="PRU00339"/>
    </source>
</evidence>
<comment type="function">
    <text evidence="17">Member of the two-component regulatory system NreB/NreC involved in the control of dissimilatory nitrate/nitrite reduction in response to oxygen. NreB functions as a direct oxygen sensor histidine kinase which is autophosphorylated, in the absence of oxygen, probably at the conserved histidine residue, and transfers its phosphate group probably to a conserved aspartate residue of NreC. NreB/NreC activates the expression of the nitrate (narGHJI) and nitrite (nir) reductase operons, as well as the putative nitrate transporter gene narT.</text>
</comment>
<dbReference type="InterPro" id="IPR011712">
    <property type="entry name" value="Sig_transdc_His_kin_sub3_dim/P"/>
</dbReference>
<dbReference type="KEGG" id="tje:TJEJU_3619"/>
<dbReference type="GO" id="GO:0005524">
    <property type="term" value="F:ATP binding"/>
    <property type="evidence" value="ECO:0007669"/>
    <property type="project" value="UniProtKB-KW"/>
</dbReference>
<protein>
    <recommendedName>
        <fullName evidence="5">Oxygen sensor histidine kinase NreB</fullName>
        <ecNumber evidence="4">2.7.13.3</ecNumber>
    </recommendedName>
    <alternativeName>
        <fullName evidence="18">Nitrogen regulation protein B</fullName>
    </alternativeName>
</protein>
<dbReference type="PANTHER" id="PTHR24421:SF10">
    <property type="entry name" value="NITRATE_NITRITE SENSOR PROTEIN NARQ"/>
    <property type="match status" value="1"/>
</dbReference>
<dbReference type="InterPro" id="IPR019734">
    <property type="entry name" value="TPR_rpt"/>
</dbReference>
<dbReference type="Proteomes" id="UP000215214">
    <property type="component" value="Chromosome TJEJU"/>
</dbReference>
<keyword evidence="13" id="KW-0067">ATP-binding</keyword>
<keyword evidence="9 22" id="KW-0808">Transferase</keyword>
<comment type="cofactor">
    <cofactor evidence="2">
        <name>[4Fe-4S] cluster</name>
        <dbReference type="ChEBI" id="CHEBI:49883"/>
    </cofactor>
</comment>
<evidence type="ECO:0000256" key="14">
    <source>
        <dbReference type="ARBA" id="ARBA00023004"/>
    </source>
</evidence>
<evidence type="ECO:0000256" key="17">
    <source>
        <dbReference type="ARBA" id="ARBA00024827"/>
    </source>
</evidence>
<feature type="transmembrane region" description="Helical" evidence="20">
    <location>
        <begin position="322"/>
        <end position="342"/>
    </location>
</feature>
<dbReference type="GO" id="GO:0016020">
    <property type="term" value="C:membrane"/>
    <property type="evidence" value="ECO:0007669"/>
    <property type="project" value="InterPro"/>
</dbReference>
<dbReference type="CDD" id="cd16917">
    <property type="entry name" value="HATPase_UhpB-NarQ-NarX-like"/>
    <property type="match status" value="1"/>
</dbReference>
<evidence type="ECO:0000256" key="11">
    <source>
        <dbReference type="ARBA" id="ARBA00022741"/>
    </source>
</evidence>
<evidence type="ECO:0000313" key="22">
    <source>
        <dbReference type="EMBL" id="SNR17262.1"/>
    </source>
</evidence>
<comment type="subcellular location">
    <subcellularLocation>
        <location evidence="3">Cytoplasm</location>
    </subcellularLocation>
</comment>
<evidence type="ECO:0000256" key="20">
    <source>
        <dbReference type="SAM" id="Phobius"/>
    </source>
</evidence>
<dbReference type="Pfam" id="PF07730">
    <property type="entry name" value="HisKA_3"/>
    <property type="match status" value="1"/>
</dbReference>
<keyword evidence="19" id="KW-0802">TPR repeat</keyword>
<dbReference type="InterPro" id="IPR005467">
    <property type="entry name" value="His_kinase_dom"/>
</dbReference>
<evidence type="ECO:0000256" key="6">
    <source>
        <dbReference type="ARBA" id="ARBA00022485"/>
    </source>
</evidence>
<evidence type="ECO:0000256" key="10">
    <source>
        <dbReference type="ARBA" id="ARBA00022723"/>
    </source>
</evidence>
<dbReference type="PANTHER" id="PTHR24421">
    <property type="entry name" value="NITRATE/NITRITE SENSOR PROTEIN NARX-RELATED"/>
    <property type="match status" value="1"/>
</dbReference>
<keyword evidence="6" id="KW-0004">4Fe-4S</keyword>
<name>A0A238UDV4_9FLAO</name>
<dbReference type="PROSITE" id="PS50109">
    <property type="entry name" value="HIS_KIN"/>
    <property type="match status" value="1"/>
</dbReference>
<dbReference type="Gene3D" id="1.25.40.10">
    <property type="entry name" value="Tetratricopeptide repeat domain"/>
    <property type="match status" value="2"/>
</dbReference>
<keyword evidence="10" id="KW-0479">Metal-binding</keyword>
<evidence type="ECO:0000313" key="23">
    <source>
        <dbReference type="Proteomes" id="UP000215214"/>
    </source>
</evidence>
<dbReference type="GO" id="GO:0046872">
    <property type="term" value="F:metal ion binding"/>
    <property type="evidence" value="ECO:0007669"/>
    <property type="project" value="UniProtKB-KW"/>
</dbReference>
<evidence type="ECO:0000256" key="16">
    <source>
        <dbReference type="ARBA" id="ARBA00023014"/>
    </source>
</evidence>
<dbReference type="SUPFAM" id="SSF48452">
    <property type="entry name" value="TPR-like"/>
    <property type="match status" value="1"/>
</dbReference>
<dbReference type="SMART" id="SM00387">
    <property type="entry name" value="HATPase_c"/>
    <property type="match status" value="1"/>
</dbReference>
<dbReference type="SUPFAM" id="SSF55874">
    <property type="entry name" value="ATPase domain of HSP90 chaperone/DNA topoisomerase II/histidine kinase"/>
    <property type="match status" value="1"/>
</dbReference>
<evidence type="ECO:0000256" key="3">
    <source>
        <dbReference type="ARBA" id="ARBA00004496"/>
    </source>
</evidence>
<dbReference type="GO" id="GO:0000155">
    <property type="term" value="F:phosphorelay sensor kinase activity"/>
    <property type="evidence" value="ECO:0007669"/>
    <property type="project" value="InterPro"/>
</dbReference>
<evidence type="ECO:0000256" key="1">
    <source>
        <dbReference type="ARBA" id="ARBA00000085"/>
    </source>
</evidence>
<feature type="repeat" description="TPR" evidence="19">
    <location>
        <begin position="170"/>
        <end position="203"/>
    </location>
</feature>
<dbReference type="GO" id="GO:0051539">
    <property type="term" value="F:4 iron, 4 sulfur cluster binding"/>
    <property type="evidence" value="ECO:0007669"/>
    <property type="project" value="UniProtKB-KW"/>
</dbReference>
<evidence type="ECO:0000256" key="7">
    <source>
        <dbReference type="ARBA" id="ARBA00022490"/>
    </source>
</evidence>
<keyword evidence="20" id="KW-0812">Transmembrane</keyword>
<feature type="domain" description="Histidine kinase" evidence="21">
    <location>
        <begin position="389"/>
        <end position="579"/>
    </location>
</feature>
<sequence length="586" mass="67357">MNIINVIKHTVPLVFIFLCLKVKAESAHSAFAVFEKESDTTLVQRFELAKILYEEDRYTRALKMVLPLTNRKEVEIDILIKANLLAGQILSKDTSNTNAIAYLKKSLNLLENYKFSTELKGEASDYLVAQNYDAISKFYLHKGKKDSSEYYFEKIIKLPGLDERIMGLKAKAYTNLGKMYAFNKDFKKAEEYTLESIKINTQFNNNLSLALAYNNLGNLYLERGSYKEGREIYGKALTYLKNEKSLRALQHKELLLDNIAWALYNLKDYRAYEYVTDSYAIRDSLNIEETRKAYKKIESKYNVKEFQKEADKKQQKQEQKTWAVGTAGVIISILLLYLANLYKLRQRNLSLKLSQNELRQQRKLERLNSQAQVKILNATLDGKETERKQIAEILHDNVSALLSSANMHLQATQKQYGDDIPEELEKTQQIITEASEKIRDLSHNLVSSILLKFGLEYATKDVAKKFSNSEIKISTAILNVYRYSQEFEIKVFNIIQELINNILKHSKAKNAYIMLEEEDDMINLIVKDDGVGFEMRSDKDSGIGLNQIRARINMMNGNFIIESSKGNGTKVIASIPVIQKKEMVSA</sequence>
<dbReference type="InterPro" id="IPR003594">
    <property type="entry name" value="HATPase_dom"/>
</dbReference>
<dbReference type="AlphaFoldDB" id="A0A238UDV4"/>
<evidence type="ECO:0000256" key="13">
    <source>
        <dbReference type="ARBA" id="ARBA00022840"/>
    </source>
</evidence>
<evidence type="ECO:0000256" key="18">
    <source>
        <dbReference type="ARBA" id="ARBA00030800"/>
    </source>
</evidence>
<dbReference type="Pfam" id="PF13424">
    <property type="entry name" value="TPR_12"/>
    <property type="match status" value="1"/>
</dbReference>
<dbReference type="InterPro" id="IPR050482">
    <property type="entry name" value="Sensor_HK_TwoCompSys"/>
</dbReference>
<evidence type="ECO:0000256" key="15">
    <source>
        <dbReference type="ARBA" id="ARBA00023012"/>
    </source>
</evidence>
<dbReference type="GO" id="GO:0005737">
    <property type="term" value="C:cytoplasm"/>
    <property type="evidence" value="ECO:0007669"/>
    <property type="project" value="UniProtKB-SubCell"/>
</dbReference>
<accession>A0A238UDV4</accession>
<keyword evidence="7" id="KW-0963">Cytoplasm</keyword>
<feature type="repeat" description="TPR" evidence="19">
    <location>
        <begin position="210"/>
        <end position="243"/>
    </location>
</feature>
<proteinExistence type="predicted"/>
<gene>
    <name evidence="22" type="ORF">TJEJU_3619</name>
</gene>
<evidence type="ECO:0000256" key="8">
    <source>
        <dbReference type="ARBA" id="ARBA00022553"/>
    </source>
</evidence>
<dbReference type="GO" id="GO:0046983">
    <property type="term" value="F:protein dimerization activity"/>
    <property type="evidence" value="ECO:0007669"/>
    <property type="project" value="InterPro"/>
</dbReference>
<dbReference type="Gene3D" id="3.30.565.10">
    <property type="entry name" value="Histidine kinase-like ATPase, C-terminal domain"/>
    <property type="match status" value="1"/>
</dbReference>
<dbReference type="Pfam" id="PF02518">
    <property type="entry name" value="HATPase_c"/>
    <property type="match status" value="1"/>
</dbReference>
<evidence type="ECO:0000256" key="12">
    <source>
        <dbReference type="ARBA" id="ARBA00022777"/>
    </source>
</evidence>
<keyword evidence="20" id="KW-1133">Transmembrane helix</keyword>
<dbReference type="InterPro" id="IPR036890">
    <property type="entry name" value="HATPase_C_sf"/>
</dbReference>
<dbReference type="EC" id="2.7.13.3" evidence="4"/>
<reference evidence="22 23" key="1">
    <citation type="submission" date="2017-07" db="EMBL/GenBank/DDBJ databases">
        <authorList>
            <person name="Sun Z.S."/>
            <person name="Albrecht U."/>
            <person name="Echele G."/>
            <person name="Lee C.C."/>
        </authorList>
    </citation>
    <scope>NUCLEOTIDE SEQUENCE [LARGE SCALE GENOMIC DNA]</scope>
    <source>
        <strain evidence="23">type strain: KCTC 22618</strain>
    </source>
</reference>
<dbReference type="SMART" id="SM00028">
    <property type="entry name" value="TPR"/>
    <property type="match status" value="3"/>
</dbReference>
<keyword evidence="16" id="KW-0411">Iron-sulfur</keyword>
<keyword evidence="20" id="KW-0472">Membrane</keyword>
<evidence type="ECO:0000256" key="9">
    <source>
        <dbReference type="ARBA" id="ARBA00022679"/>
    </source>
</evidence>
<evidence type="ECO:0000256" key="4">
    <source>
        <dbReference type="ARBA" id="ARBA00012438"/>
    </source>
</evidence>